<gene>
    <name evidence="3" type="ORF">EA661_09225</name>
</gene>
<dbReference type="CDD" id="cd04501">
    <property type="entry name" value="SGNH_hydrolase_like_4"/>
    <property type="match status" value="1"/>
</dbReference>
<dbReference type="Proteomes" id="UP000291286">
    <property type="component" value="Unassembled WGS sequence"/>
</dbReference>
<dbReference type="InterPro" id="IPR036514">
    <property type="entry name" value="SGNH_hydro_sf"/>
</dbReference>
<proteinExistence type="predicted"/>
<evidence type="ECO:0000313" key="4">
    <source>
        <dbReference type="Proteomes" id="UP000291286"/>
    </source>
</evidence>
<dbReference type="Gene3D" id="3.40.50.1110">
    <property type="entry name" value="SGNH hydrolase"/>
    <property type="match status" value="1"/>
</dbReference>
<feature type="signal peptide" evidence="1">
    <location>
        <begin position="1"/>
        <end position="26"/>
    </location>
</feature>
<dbReference type="AlphaFoldDB" id="A0A4Q8LJX3"/>
<dbReference type="PANTHER" id="PTHR30383:SF5">
    <property type="entry name" value="SGNH HYDROLASE-TYPE ESTERASE DOMAIN-CONTAINING PROTEIN"/>
    <property type="match status" value="1"/>
</dbReference>
<dbReference type="InterPro" id="IPR013830">
    <property type="entry name" value="SGNH_hydro"/>
</dbReference>
<sequence>MFKRVSPRAGLPVLLLIAAMSGNATAQTPSAEQVQAMQRQLADWPQLSRYRDENAALAAPAPGERRVVFFGDSITEGWGKTGSETFFPGKPYVNRGISGQTTPQMLVRFRQDVIDLKPAVVVILAGTNDIAGNTGPATPQMIQDNLASMAQLAKANGMAVVLASVLPASDYPWKPGLQPAPKIRALNDWIRQYAQRTGAVYLDYYSALDNGQGGLDAKVSGDGVHPNAAGYAVMAPLAQAAVQRALQQAR</sequence>
<dbReference type="EMBL" id="SHMB01000003">
    <property type="protein sequence ID" value="TAA29721.1"/>
    <property type="molecule type" value="Genomic_DNA"/>
</dbReference>
<dbReference type="InterPro" id="IPR051532">
    <property type="entry name" value="Ester_Hydrolysis_Enzymes"/>
</dbReference>
<dbReference type="Pfam" id="PF13472">
    <property type="entry name" value="Lipase_GDSL_2"/>
    <property type="match status" value="1"/>
</dbReference>
<keyword evidence="1" id="KW-0732">Signal</keyword>
<evidence type="ECO:0000313" key="3">
    <source>
        <dbReference type="EMBL" id="TAA29721.1"/>
    </source>
</evidence>
<evidence type="ECO:0000259" key="2">
    <source>
        <dbReference type="Pfam" id="PF13472"/>
    </source>
</evidence>
<comment type="caution">
    <text evidence="3">The sequence shown here is derived from an EMBL/GenBank/DDBJ whole genome shotgun (WGS) entry which is preliminary data.</text>
</comment>
<feature type="domain" description="SGNH hydrolase-type esterase" evidence="2">
    <location>
        <begin position="69"/>
        <end position="233"/>
    </location>
</feature>
<evidence type="ECO:0000256" key="1">
    <source>
        <dbReference type="SAM" id="SignalP"/>
    </source>
</evidence>
<accession>A0A4Q8LJX3</accession>
<reference evidence="3 4" key="1">
    <citation type="submission" date="2019-02" db="EMBL/GenBank/DDBJ databases">
        <title>WGS of Pseudoxanthomonas species novum from clinical isolates.</title>
        <authorList>
            <person name="Bernier A.-M."/>
            <person name="Bernard K."/>
            <person name="Vachon A."/>
        </authorList>
    </citation>
    <scope>NUCLEOTIDE SEQUENCE [LARGE SCALE GENOMIC DNA]</scope>
    <source>
        <strain evidence="3 4">NML171202</strain>
    </source>
</reference>
<dbReference type="GO" id="GO:0004622">
    <property type="term" value="F:phosphatidylcholine lysophospholipase activity"/>
    <property type="evidence" value="ECO:0007669"/>
    <property type="project" value="TreeGrafter"/>
</dbReference>
<name>A0A4Q8LJX3_9GAMM</name>
<organism evidence="3 4">
    <name type="scientific">Pseudoxanthomonas winnipegensis</name>
    <dbReference type="NCBI Taxonomy" id="2480810"/>
    <lineage>
        <taxon>Bacteria</taxon>
        <taxon>Pseudomonadati</taxon>
        <taxon>Pseudomonadota</taxon>
        <taxon>Gammaproteobacteria</taxon>
        <taxon>Lysobacterales</taxon>
        <taxon>Lysobacteraceae</taxon>
        <taxon>Pseudoxanthomonas</taxon>
    </lineage>
</organism>
<dbReference type="PANTHER" id="PTHR30383">
    <property type="entry name" value="THIOESTERASE 1/PROTEASE 1/LYSOPHOSPHOLIPASE L1"/>
    <property type="match status" value="1"/>
</dbReference>
<dbReference type="SUPFAM" id="SSF52266">
    <property type="entry name" value="SGNH hydrolase"/>
    <property type="match status" value="1"/>
</dbReference>
<protein>
    <submittedName>
        <fullName evidence="3">Capsular biosynthesis protein</fullName>
    </submittedName>
</protein>
<feature type="chain" id="PRO_5020779131" evidence="1">
    <location>
        <begin position="27"/>
        <end position="250"/>
    </location>
</feature>